<reference evidence="8 9" key="1">
    <citation type="journal article" date="2018" name="Int. J. Syst. Evol. Microbiol.">
        <title>Mesosutterella multiformis gen. nov., sp. nov., a member of the family Sutterellaceae and Sutterella megalosphaeroides sp. nov., isolated from human faeces.</title>
        <authorList>
            <person name="Sakamoto M."/>
            <person name="Ikeyama N."/>
            <person name="Kunihiro T."/>
            <person name="Iino T."/>
            <person name="Yuki M."/>
            <person name="Ohkuma M."/>
        </authorList>
    </citation>
    <scope>NUCLEOTIDE SEQUENCE [LARGE SCALE GENOMIC DNA]</scope>
    <source>
        <strain evidence="8 9">6FBBBH3</strain>
    </source>
</reference>
<evidence type="ECO:0000256" key="4">
    <source>
        <dbReference type="ARBA" id="ARBA00022496"/>
    </source>
</evidence>
<keyword evidence="9" id="KW-1185">Reference proteome</keyword>
<evidence type="ECO:0000313" key="8">
    <source>
        <dbReference type="EMBL" id="BBF22887.1"/>
    </source>
</evidence>
<dbReference type="Proteomes" id="UP000271003">
    <property type="component" value="Chromosome"/>
</dbReference>
<dbReference type="PANTHER" id="PTHR30532:SF28">
    <property type="entry name" value="PETROBACTIN-BINDING PROTEIN YCLQ"/>
    <property type="match status" value="1"/>
</dbReference>
<accession>A0A2Z6IB96</accession>
<gene>
    <name evidence="8" type="ORF">SUTMEG_07780</name>
</gene>
<sequence>MSALSRRTLLGATSAAAFLAALPFARTALAAAVAATAPKNPLRVVCIDYATLDMMRLWGLEDRIAGSAALTSVPFLAPLPAGLPVTGGLKDAPLEKIAALKPDLIVITGRLARLEKEIGAIAPVLLITPDQQNGALASYGTNLLTVASLFGKADAANALIDEAKKRVAAIRERAAGKSAAVLMANEGRIGMLAPQGRCSMISAEMGFANVVPPRKGPGPKKGGPKPDAEAIAKANRKTLEDLKRLNPEYVFVLNKDIAVGRTPVTDYRAIFGAEWDALPAVKAGRATELSHAAWYLGEGGPTAMNLMLADIEKAVGIR</sequence>
<keyword evidence="4" id="KW-0410">Iron transport</keyword>
<dbReference type="Gene3D" id="3.40.50.1980">
    <property type="entry name" value="Nitrogenase molybdenum iron protein domain"/>
    <property type="match status" value="2"/>
</dbReference>
<evidence type="ECO:0000256" key="3">
    <source>
        <dbReference type="ARBA" id="ARBA00022448"/>
    </source>
</evidence>
<dbReference type="InterPro" id="IPR051313">
    <property type="entry name" value="Bact_iron-sidero_bind"/>
</dbReference>
<dbReference type="PANTHER" id="PTHR30532">
    <property type="entry name" value="IRON III DICITRATE-BINDING PERIPLASMIC PROTEIN"/>
    <property type="match status" value="1"/>
</dbReference>
<evidence type="ECO:0000313" key="9">
    <source>
        <dbReference type="Proteomes" id="UP000271003"/>
    </source>
</evidence>
<dbReference type="AlphaFoldDB" id="A0A2Z6IB96"/>
<keyword evidence="3" id="KW-0813">Transport</keyword>
<dbReference type="KEGG" id="sutt:SUTMEG_07780"/>
<comment type="subcellular location">
    <subcellularLocation>
        <location evidence="1">Cell envelope</location>
    </subcellularLocation>
</comment>
<evidence type="ECO:0000259" key="7">
    <source>
        <dbReference type="PROSITE" id="PS50983"/>
    </source>
</evidence>
<dbReference type="Pfam" id="PF01497">
    <property type="entry name" value="Peripla_BP_2"/>
    <property type="match status" value="1"/>
</dbReference>
<dbReference type="PROSITE" id="PS50983">
    <property type="entry name" value="FE_B12_PBP"/>
    <property type="match status" value="1"/>
</dbReference>
<proteinExistence type="inferred from homology"/>
<organism evidence="8 9">
    <name type="scientific">Sutterella megalosphaeroides</name>
    <dbReference type="NCBI Taxonomy" id="2494234"/>
    <lineage>
        <taxon>Bacteria</taxon>
        <taxon>Pseudomonadati</taxon>
        <taxon>Pseudomonadota</taxon>
        <taxon>Betaproteobacteria</taxon>
        <taxon>Burkholderiales</taxon>
        <taxon>Sutterellaceae</taxon>
        <taxon>Sutterella</taxon>
    </lineage>
</organism>
<dbReference type="OrthoDB" id="63946at2"/>
<evidence type="ECO:0000256" key="2">
    <source>
        <dbReference type="ARBA" id="ARBA00008814"/>
    </source>
</evidence>
<feature type="domain" description="Fe/B12 periplasmic-binding" evidence="7">
    <location>
        <begin position="43"/>
        <end position="318"/>
    </location>
</feature>
<feature type="chain" id="PRO_5016458816" evidence="6">
    <location>
        <begin position="31"/>
        <end position="318"/>
    </location>
</feature>
<dbReference type="RefSeq" id="WP_120176552.1">
    <property type="nucleotide sequence ID" value="NZ_AP018786.1"/>
</dbReference>
<name>A0A2Z6IB96_9BURK</name>
<comment type="similarity">
    <text evidence="2">Belongs to the bacterial solute-binding protein 8 family.</text>
</comment>
<dbReference type="PROSITE" id="PS51318">
    <property type="entry name" value="TAT"/>
    <property type="match status" value="1"/>
</dbReference>
<dbReference type="InterPro" id="IPR006311">
    <property type="entry name" value="TAT_signal"/>
</dbReference>
<dbReference type="SUPFAM" id="SSF53807">
    <property type="entry name" value="Helical backbone' metal receptor"/>
    <property type="match status" value="1"/>
</dbReference>
<evidence type="ECO:0000256" key="1">
    <source>
        <dbReference type="ARBA" id="ARBA00004196"/>
    </source>
</evidence>
<keyword evidence="5 6" id="KW-0732">Signal</keyword>
<evidence type="ECO:0000256" key="5">
    <source>
        <dbReference type="ARBA" id="ARBA00022729"/>
    </source>
</evidence>
<dbReference type="EMBL" id="AP018786">
    <property type="protein sequence ID" value="BBF22887.1"/>
    <property type="molecule type" value="Genomic_DNA"/>
</dbReference>
<protein>
    <submittedName>
        <fullName evidence="8">Iron ABC transporter substrate-binding protein</fullName>
    </submittedName>
</protein>
<feature type="signal peptide" evidence="6">
    <location>
        <begin position="1"/>
        <end position="30"/>
    </location>
</feature>
<dbReference type="GO" id="GO:1901678">
    <property type="term" value="P:iron coordination entity transport"/>
    <property type="evidence" value="ECO:0007669"/>
    <property type="project" value="UniProtKB-ARBA"/>
</dbReference>
<evidence type="ECO:0000256" key="6">
    <source>
        <dbReference type="SAM" id="SignalP"/>
    </source>
</evidence>
<keyword evidence="4" id="KW-0406">Ion transport</keyword>
<dbReference type="GO" id="GO:0030288">
    <property type="term" value="C:outer membrane-bounded periplasmic space"/>
    <property type="evidence" value="ECO:0007669"/>
    <property type="project" value="TreeGrafter"/>
</dbReference>
<dbReference type="InterPro" id="IPR002491">
    <property type="entry name" value="ABC_transptr_periplasmic_BD"/>
</dbReference>
<keyword evidence="4" id="KW-0408">Iron</keyword>